<feature type="transmembrane region" description="Helical" evidence="1">
    <location>
        <begin position="7"/>
        <end position="30"/>
    </location>
</feature>
<keyword evidence="1" id="KW-1133">Transmembrane helix</keyword>
<gene>
    <name evidence="2" type="ORF">SAMN05216179_1262</name>
</gene>
<evidence type="ECO:0000313" key="2">
    <source>
        <dbReference type="EMBL" id="SHM91554.1"/>
    </source>
</evidence>
<feature type="transmembrane region" description="Helical" evidence="1">
    <location>
        <begin position="108"/>
        <end position="126"/>
    </location>
</feature>
<sequence length="165" mass="19310">MKVKYFHISYFVALIVLSFMSFFIIFGVGFVGNINLFILVIPFVLSTLWLSDYTWRFLSLKSDTDKIQLIHPAKNWTFTILFLSGILIIYSLFLTTLIPAPINDAPSWMFLGTPSVLLLMWYGLLYRYTKNKMDKIQLILGSFLLIVSLVYTYQICEFYAMQFFL</sequence>
<feature type="transmembrane region" description="Helical" evidence="1">
    <location>
        <begin position="138"/>
        <end position="160"/>
    </location>
</feature>
<accession>A0A1M7MKX7</accession>
<dbReference type="OrthoDB" id="2970152at2"/>
<organism evidence="2 3">
    <name type="scientific">Gracilibacillus kekensis</name>
    <dbReference type="NCBI Taxonomy" id="1027249"/>
    <lineage>
        <taxon>Bacteria</taxon>
        <taxon>Bacillati</taxon>
        <taxon>Bacillota</taxon>
        <taxon>Bacilli</taxon>
        <taxon>Bacillales</taxon>
        <taxon>Bacillaceae</taxon>
        <taxon>Gracilibacillus</taxon>
    </lineage>
</organism>
<dbReference type="EMBL" id="FRCZ01000002">
    <property type="protein sequence ID" value="SHM91554.1"/>
    <property type="molecule type" value="Genomic_DNA"/>
</dbReference>
<feature type="transmembrane region" description="Helical" evidence="1">
    <location>
        <begin position="76"/>
        <end position="102"/>
    </location>
</feature>
<protein>
    <submittedName>
        <fullName evidence="2">Uncharacterized protein</fullName>
    </submittedName>
</protein>
<keyword evidence="3" id="KW-1185">Reference proteome</keyword>
<keyword evidence="1" id="KW-0472">Membrane</keyword>
<feature type="transmembrane region" description="Helical" evidence="1">
    <location>
        <begin position="36"/>
        <end position="55"/>
    </location>
</feature>
<reference evidence="2 3" key="1">
    <citation type="submission" date="2016-11" db="EMBL/GenBank/DDBJ databases">
        <authorList>
            <person name="Jaros S."/>
            <person name="Januszkiewicz K."/>
            <person name="Wedrychowicz H."/>
        </authorList>
    </citation>
    <scope>NUCLEOTIDE SEQUENCE [LARGE SCALE GENOMIC DNA]</scope>
    <source>
        <strain evidence="2 3">CGMCC 1.10681</strain>
    </source>
</reference>
<name>A0A1M7MKX7_9BACI</name>
<evidence type="ECO:0000313" key="3">
    <source>
        <dbReference type="Proteomes" id="UP000184184"/>
    </source>
</evidence>
<proteinExistence type="predicted"/>
<evidence type="ECO:0000256" key="1">
    <source>
        <dbReference type="SAM" id="Phobius"/>
    </source>
</evidence>
<keyword evidence="1" id="KW-0812">Transmembrane</keyword>
<dbReference type="Proteomes" id="UP000184184">
    <property type="component" value="Unassembled WGS sequence"/>
</dbReference>
<dbReference type="AlphaFoldDB" id="A0A1M7MKX7"/>
<dbReference type="RefSeq" id="WP_073200799.1">
    <property type="nucleotide sequence ID" value="NZ_FRCZ01000002.1"/>
</dbReference>